<sequence>MSEQEQQQSNQQQQQQVEELDDDDANEPQGNHEKGTFENTISNGMIKPGSPGDDNTEQDTSNAIRDVALNPLGKRKKMLSETIGEENLKNVGKKDGKEDNDNGSLKIRIQLDLDVEVHLSARVKGDITIGLL</sequence>
<feature type="compositionally biased region" description="Low complexity" evidence="1">
    <location>
        <begin position="1"/>
        <end position="17"/>
    </location>
</feature>
<name>A0AAX4JLC2_9TREE</name>
<keyword evidence="3" id="KW-1185">Reference proteome</keyword>
<evidence type="ECO:0000313" key="3">
    <source>
        <dbReference type="Proteomes" id="UP001355207"/>
    </source>
</evidence>
<dbReference type="RefSeq" id="XP_066072332.1">
    <property type="nucleotide sequence ID" value="XM_066216235.1"/>
</dbReference>
<dbReference type="AlphaFoldDB" id="A0AAX4JLC2"/>
<dbReference type="GeneID" id="91091105"/>
<accession>A0AAX4JLC2</accession>
<gene>
    <name evidence="2" type="ORF">L201_000433</name>
</gene>
<protein>
    <submittedName>
        <fullName evidence="2">Uncharacterized protein</fullName>
    </submittedName>
</protein>
<dbReference type="Proteomes" id="UP001355207">
    <property type="component" value="Chromosome 1"/>
</dbReference>
<dbReference type="PANTHER" id="PTHR35587">
    <property type="entry name" value="EXPRESSED PROTEIN"/>
    <property type="match status" value="1"/>
</dbReference>
<feature type="region of interest" description="Disordered" evidence="1">
    <location>
        <begin position="1"/>
        <end position="75"/>
    </location>
</feature>
<evidence type="ECO:0000313" key="2">
    <source>
        <dbReference type="EMBL" id="WWC85569.1"/>
    </source>
</evidence>
<dbReference type="PANTHER" id="PTHR35587:SF3">
    <property type="entry name" value="EXPRESSED PROTEIN"/>
    <property type="match status" value="1"/>
</dbReference>
<organism evidence="2 3">
    <name type="scientific">Kwoniella dendrophila CBS 6074</name>
    <dbReference type="NCBI Taxonomy" id="1295534"/>
    <lineage>
        <taxon>Eukaryota</taxon>
        <taxon>Fungi</taxon>
        <taxon>Dikarya</taxon>
        <taxon>Basidiomycota</taxon>
        <taxon>Agaricomycotina</taxon>
        <taxon>Tremellomycetes</taxon>
        <taxon>Tremellales</taxon>
        <taxon>Cryptococcaceae</taxon>
        <taxon>Kwoniella</taxon>
    </lineage>
</organism>
<evidence type="ECO:0000256" key="1">
    <source>
        <dbReference type="SAM" id="MobiDB-lite"/>
    </source>
</evidence>
<reference evidence="2 3" key="1">
    <citation type="submission" date="2024-01" db="EMBL/GenBank/DDBJ databases">
        <title>Comparative genomics of Cryptococcus and Kwoniella reveals pathogenesis evolution and contrasting modes of karyotype evolution via chromosome fusion or intercentromeric recombination.</title>
        <authorList>
            <person name="Coelho M.A."/>
            <person name="David-Palma M."/>
            <person name="Shea T."/>
            <person name="Bowers K."/>
            <person name="McGinley-Smith S."/>
            <person name="Mohammad A.W."/>
            <person name="Gnirke A."/>
            <person name="Yurkov A.M."/>
            <person name="Nowrousian M."/>
            <person name="Sun S."/>
            <person name="Cuomo C.A."/>
            <person name="Heitman J."/>
        </authorList>
    </citation>
    <scope>NUCLEOTIDE SEQUENCE [LARGE SCALE GENOMIC DNA]</scope>
    <source>
        <strain evidence="2 3">CBS 6074</strain>
    </source>
</reference>
<dbReference type="EMBL" id="CP144098">
    <property type="protein sequence ID" value="WWC85569.1"/>
    <property type="molecule type" value="Genomic_DNA"/>
</dbReference>
<proteinExistence type="predicted"/>